<dbReference type="EMBL" id="UINC01002632">
    <property type="protein sequence ID" value="SUZ98720.1"/>
    <property type="molecule type" value="Genomic_DNA"/>
</dbReference>
<evidence type="ECO:0000256" key="2">
    <source>
        <dbReference type="ARBA" id="ARBA00005695"/>
    </source>
</evidence>
<feature type="domain" description="Solute-binding protein family 5" evidence="5">
    <location>
        <begin position="115"/>
        <end position="464"/>
    </location>
</feature>
<dbReference type="GO" id="GO:0043190">
    <property type="term" value="C:ATP-binding cassette (ABC) transporter complex"/>
    <property type="evidence" value="ECO:0007669"/>
    <property type="project" value="InterPro"/>
</dbReference>
<dbReference type="PANTHER" id="PTHR30290">
    <property type="entry name" value="PERIPLASMIC BINDING COMPONENT OF ABC TRANSPORTER"/>
    <property type="match status" value="1"/>
</dbReference>
<dbReference type="Gene3D" id="3.10.105.10">
    <property type="entry name" value="Dipeptide-binding Protein, Domain 3"/>
    <property type="match status" value="1"/>
</dbReference>
<evidence type="ECO:0000313" key="6">
    <source>
        <dbReference type="EMBL" id="SUZ98720.1"/>
    </source>
</evidence>
<evidence type="ECO:0000256" key="4">
    <source>
        <dbReference type="ARBA" id="ARBA00022729"/>
    </source>
</evidence>
<organism evidence="6">
    <name type="scientific">marine metagenome</name>
    <dbReference type="NCBI Taxonomy" id="408172"/>
    <lineage>
        <taxon>unclassified sequences</taxon>
        <taxon>metagenomes</taxon>
        <taxon>ecological metagenomes</taxon>
    </lineage>
</organism>
<dbReference type="PANTHER" id="PTHR30290:SF10">
    <property type="entry name" value="PERIPLASMIC OLIGOPEPTIDE-BINDING PROTEIN-RELATED"/>
    <property type="match status" value="1"/>
</dbReference>
<dbReference type="Pfam" id="PF00496">
    <property type="entry name" value="SBP_bac_5"/>
    <property type="match status" value="1"/>
</dbReference>
<gene>
    <name evidence="6" type="ORF">METZ01_LOCUS51574</name>
</gene>
<dbReference type="SUPFAM" id="SSF53850">
    <property type="entry name" value="Periplasmic binding protein-like II"/>
    <property type="match status" value="1"/>
</dbReference>
<reference evidence="6" key="1">
    <citation type="submission" date="2018-05" db="EMBL/GenBank/DDBJ databases">
        <authorList>
            <person name="Lanie J.A."/>
            <person name="Ng W.-L."/>
            <person name="Kazmierczak K.M."/>
            <person name="Andrzejewski T.M."/>
            <person name="Davidsen T.M."/>
            <person name="Wayne K.J."/>
            <person name="Tettelin H."/>
            <person name="Glass J.I."/>
            <person name="Rusch D."/>
            <person name="Podicherti R."/>
            <person name="Tsui H.-C.T."/>
            <person name="Winkler M.E."/>
        </authorList>
    </citation>
    <scope>NUCLEOTIDE SEQUENCE</scope>
</reference>
<dbReference type="GO" id="GO:0015833">
    <property type="term" value="P:peptide transport"/>
    <property type="evidence" value="ECO:0007669"/>
    <property type="project" value="TreeGrafter"/>
</dbReference>
<evidence type="ECO:0000256" key="1">
    <source>
        <dbReference type="ARBA" id="ARBA00004196"/>
    </source>
</evidence>
<evidence type="ECO:0000256" key="3">
    <source>
        <dbReference type="ARBA" id="ARBA00022448"/>
    </source>
</evidence>
<dbReference type="InterPro" id="IPR006311">
    <property type="entry name" value="TAT_signal"/>
</dbReference>
<accession>A0A381S3T1</accession>
<comment type="similarity">
    <text evidence="2">Belongs to the bacterial solute-binding protein 5 family.</text>
</comment>
<keyword evidence="4" id="KW-0732">Signal</keyword>
<dbReference type="Gene3D" id="3.40.190.10">
    <property type="entry name" value="Periplasmic binding protein-like II"/>
    <property type="match status" value="1"/>
</dbReference>
<dbReference type="InterPro" id="IPR039424">
    <property type="entry name" value="SBP_5"/>
</dbReference>
<dbReference type="InterPro" id="IPR030678">
    <property type="entry name" value="Peptide/Ni-bd"/>
</dbReference>
<proteinExistence type="inferred from homology"/>
<protein>
    <recommendedName>
        <fullName evidence="5">Solute-binding protein family 5 domain-containing protein</fullName>
    </recommendedName>
</protein>
<sequence>MIKKRRDPVEHAAMPGLKDDLQEGRITRRDFLRYATLLGVSTTAAYKLANTVNNGESFLMPTAQAASMPKGGTLRISMRVQEIHSPHTFSWLSESNIFRGSNEYLTYTDYQNVTHPALVESWDVSDDIRSWTLNLRKWKWHSGRDFTADDVIWNIKRCLDPATGSSVLGLMKGYMMDDAGENLWDANAIEKVDDHTVRMNLKTANVAIPEHLFHYPMAIIDPDEGGKFGPGSNGTSVFDLVEFKLGEKAVLKARKGAQHWKGGPYLDSIEWIDLGDDPSAQLAAFASGQVHGAYSAPVGQQDAYATLAGYNLMSASTAGTGVLRGQCDVAPFDDPRVRKAMRLAVDTKQALAVAHRGVGAAGEHHHVCPIHPDYHELPFMARDVAASKALLAEAGYPDGVEIGGIACKKDPPWELAAVEVMVEQMKEAGIKAEIDLLPSSEFWGIWDKAPLGFTSWAHRPLGFMVLGLAYRSGVPWNESHFSDAEFDSTLTQAEGIADARERSKLIGKLETIMQERGPIVQPIWLGRFTPWSENVLGFNMHPTQYIFSHELALKS</sequence>
<name>A0A381S3T1_9ZZZZ</name>
<dbReference type="GO" id="GO:0042597">
    <property type="term" value="C:periplasmic space"/>
    <property type="evidence" value="ECO:0007669"/>
    <property type="project" value="UniProtKB-ARBA"/>
</dbReference>
<evidence type="ECO:0000259" key="5">
    <source>
        <dbReference type="Pfam" id="PF00496"/>
    </source>
</evidence>
<dbReference type="Gene3D" id="3.90.76.10">
    <property type="entry name" value="Dipeptide-binding Protein, Domain 1"/>
    <property type="match status" value="1"/>
</dbReference>
<comment type="subcellular location">
    <subcellularLocation>
        <location evidence="1">Cell envelope</location>
    </subcellularLocation>
</comment>
<dbReference type="InterPro" id="IPR000914">
    <property type="entry name" value="SBP_5_dom"/>
</dbReference>
<dbReference type="PROSITE" id="PS51318">
    <property type="entry name" value="TAT"/>
    <property type="match status" value="1"/>
</dbReference>
<dbReference type="GO" id="GO:1904680">
    <property type="term" value="F:peptide transmembrane transporter activity"/>
    <property type="evidence" value="ECO:0007669"/>
    <property type="project" value="TreeGrafter"/>
</dbReference>
<dbReference type="GO" id="GO:0030313">
    <property type="term" value="C:cell envelope"/>
    <property type="evidence" value="ECO:0007669"/>
    <property type="project" value="UniProtKB-SubCell"/>
</dbReference>
<keyword evidence="3" id="KW-0813">Transport</keyword>
<dbReference type="CDD" id="cd08503">
    <property type="entry name" value="PBP2_NikA_DppA_OppA_like_17"/>
    <property type="match status" value="1"/>
</dbReference>
<dbReference type="AlphaFoldDB" id="A0A381S3T1"/>
<dbReference type="PIRSF" id="PIRSF002741">
    <property type="entry name" value="MppA"/>
    <property type="match status" value="1"/>
</dbReference>